<comment type="similarity">
    <text evidence="1">Belongs to the MscS (TC 1.A.23) family.</text>
</comment>
<comment type="function">
    <text evidence="1">Mechanosensitive channel that participates in the regulation of osmotic pressure changes within the cell, opening in response to stretch forces in the membrane lipid bilayer, without the need for other proteins. Contributes to normal resistance to hypoosmotic shock. Forms an ion channel of 1.0 nanosiemens conductance with a slight preference for anions.</text>
</comment>
<evidence type="ECO:0000313" key="3">
    <source>
        <dbReference type="Proteomes" id="UP000672039"/>
    </source>
</evidence>
<keyword evidence="1" id="KW-0997">Cell inner membrane</keyword>
<keyword evidence="1" id="KW-0812">Transmembrane</keyword>
<keyword evidence="1" id="KW-1133">Transmembrane helix</keyword>
<evidence type="ECO:0000313" key="2">
    <source>
        <dbReference type="EMBL" id="QTR46500.1"/>
    </source>
</evidence>
<organism evidence="2 3">
    <name type="scientific">Thiothrix litoralis</name>
    <dbReference type="NCBI Taxonomy" id="2891210"/>
    <lineage>
        <taxon>Bacteria</taxon>
        <taxon>Pseudomonadati</taxon>
        <taxon>Pseudomonadota</taxon>
        <taxon>Gammaproteobacteria</taxon>
        <taxon>Thiotrichales</taxon>
        <taxon>Thiotrichaceae</taxon>
        <taxon>Thiothrix</taxon>
    </lineage>
</organism>
<sequence>MNPSEPSQFSDLLKFDELFNKRLLEPLFSQWDLLVAFLPKAIAAVLILFVGLLIGIVLSMITRSVLHKMGIDKLSRNAGVDAMMSEGGLTSTPSRLIGKVVFWLVFFATLMPASELLGIRELTQLMASFVNFLPKIIAAIIIVVFGFVVANFLRQAVQGSSGSLGLTSTKTIGGLVYGLTVAITIVVALGQMGMDTQLLYTVLITIIASMGLAIALAVGLGGREMAHNLVAGFYARESFTPGQEIGFSEYNGVLREVQAQSTLLEMADGKLISIPNSHLFQHLVRVTQPEASAEQD</sequence>
<keyword evidence="1" id="KW-0472">Membrane</keyword>
<feature type="transmembrane region" description="Helical" evidence="1">
    <location>
        <begin position="198"/>
        <end position="220"/>
    </location>
</feature>
<feature type="transmembrane region" description="Helical" evidence="1">
    <location>
        <begin position="41"/>
        <end position="66"/>
    </location>
</feature>
<keyword evidence="1" id="KW-0813">Transport</keyword>
<dbReference type="Gene3D" id="1.10.287.1260">
    <property type="match status" value="1"/>
</dbReference>
<evidence type="ECO:0000256" key="1">
    <source>
        <dbReference type="RuleBase" id="RU369025"/>
    </source>
</evidence>
<dbReference type="Pfam" id="PF05552">
    <property type="entry name" value="MS_channel_1st_1"/>
    <property type="match status" value="2"/>
</dbReference>
<proteinExistence type="inferred from homology"/>
<feature type="transmembrane region" description="Helical" evidence="1">
    <location>
        <begin position="132"/>
        <end position="153"/>
    </location>
</feature>
<reference evidence="2 3" key="1">
    <citation type="submission" date="2021-04" db="EMBL/GenBank/DDBJ databases">
        <title>Genomics, taxonomy and metabolism of representatives of sulfur bacteria of the genus Thiothrix: Thiothrix fructosivorans QT, Thiothrix unzii A1T and three new species, Thiothrix subterranea sp. nov., Thiothrix litoralis sp. nov. and 'Candidatus Thiothrix anitrata' sp. nov.</title>
        <authorList>
            <person name="Ravin N.V."/>
            <person name="Smolyakov D."/>
            <person name="Rudenko T.S."/>
            <person name="Mardanov A.V."/>
            <person name="Beletsky A.V."/>
            <person name="Markov N.D."/>
            <person name="Fomenkov A.I."/>
            <person name="Roberts R.J."/>
            <person name="Karnachuk O.V."/>
            <person name="Novikov A."/>
            <person name="Grabovich M.Y."/>
        </authorList>
    </citation>
    <scope>NUCLEOTIDE SEQUENCE [LARGE SCALE GENOMIC DNA]</scope>
    <source>
        <strain evidence="2 3">AS</strain>
    </source>
</reference>
<comment type="subcellular location">
    <subcellularLocation>
        <location evidence="1">Cell inner membrane</location>
        <topology evidence="1">Multi-pass membrane protein</topology>
    </subcellularLocation>
</comment>
<protein>
    <recommendedName>
        <fullName evidence="1">Small-conductance mechanosensitive channel</fullName>
    </recommendedName>
</protein>
<keyword evidence="1" id="KW-1003">Cell membrane</keyword>
<dbReference type="EMBL" id="CP072801">
    <property type="protein sequence ID" value="QTR46500.1"/>
    <property type="molecule type" value="Genomic_DNA"/>
</dbReference>
<dbReference type="RefSeq" id="WP_210222835.1">
    <property type="nucleotide sequence ID" value="NZ_CP072801.1"/>
</dbReference>
<feature type="transmembrane region" description="Helical" evidence="1">
    <location>
        <begin position="174"/>
        <end position="192"/>
    </location>
</feature>
<accession>A0ABX7X023</accession>
<keyword evidence="1" id="KW-0406">Ion transport</keyword>
<dbReference type="PANTHER" id="PTHR30221">
    <property type="entry name" value="SMALL-CONDUCTANCE MECHANOSENSITIVE CHANNEL"/>
    <property type="match status" value="1"/>
</dbReference>
<gene>
    <name evidence="2" type="ORF">J9253_00610</name>
</gene>
<dbReference type="InterPro" id="IPR008910">
    <property type="entry name" value="MSC_TM_helix"/>
</dbReference>
<dbReference type="PANTHER" id="PTHR30221:SF1">
    <property type="entry name" value="SMALL-CONDUCTANCE MECHANOSENSITIVE CHANNEL"/>
    <property type="match status" value="1"/>
</dbReference>
<keyword evidence="1" id="KW-0407">Ion channel</keyword>
<keyword evidence="3" id="KW-1185">Reference proteome</keyword>
<dbReference type="InterPro" id="IPR045275">
    <property type="entry name" value="MscS_archaea/bacteria_type"/>
</dbReference>
<name>A0ABX7X023_9GAMM</name>
<comment type="caution">
    <text evidence="1">Lacks conserved residue(s) required for the propagation of feature annotation.</text>
</comment>
<comment type="subunit">
    <text evidence="1">Homoheptamer.</text>
</comment>
<dbReference type="Proteomes" id="UP000672039">
    <property type="component" value="Chromosome"/>
</dbReference>
<feature type="transmembrane region" description="Helical" evidence="1">
    <location>
        <begin position="100"/>
        <end position="120"/>
    </location>
</feature>